<organism evidence="2 3">
    <name type="scientific">Brevifollis gellanilyticus</name>
    <dbReference type="NCBI Taxonomy" id="748831"/>
    <lineage>
        <taxon>Bacteria</taxon>
        <taxon>Pseudomonadati</taxon>
        <taxon>Verrucomicrobiota</taxon>
        <taxon>Verrucomicrobiia</taxon>
        <taxon>Verrucomicrobiales</taxon>
        <taxon>Verrucomicrobiaceae</taxon>
    </lineage>
</organism>
<name>A0A512MH79_9BACT</name>
<gene>
    <name evidence="2" type="ORF">BGE01nite_53650</name>
</gene>
<evidence type="ECO:0000256" key="1">
    <source>
        <dbReference type="SAM" id="Phobius"/>
    </source>
</evidence>
<proteinExistence type="predicted"/>
<dbReference type="AlphaFoldDB" id="A0A512MH79"/>
<reference evidence="2 3" key="1">
    <citation type="submission" date="2019-07" db="EMBL/GenBank/DDBJ databases">
        <title>Whole genome shotgun sequence of Brevifollis gellanilyticus NBRC 108608.</title>
        <authorList>
            <person name="Hosoyama A."/>
            <person name="Uohara A."/>
            <person name="Ohji S."/>
            <person name="Ichikawa N."/>
        </authorList>
    </citation>
    <scope>NUCLEOTIDE SEQUENCE [LARGE SCALE GENOMIC DNA]</scope>
    <source>
        <strain evidence="2 3">NBRC 108608</strain>
    </source>
</reference>
<dbReference type="Proteomes" id="UP000321577">
    <property type="component" value="Unassembled WGS sequence"/>
</dbReference>
<comment type="caution">
    <text evidence="2">The sequence shown here is derived from an EMBL/GenBank/DDBJ whole genome shotgun (WGS) entry which is preliminary data.</text>
</comment>
<protein>
    <submittedName>
        <fullName evidence="2">Uncharacterized protein</fullName>
    </submittedName>
</protein>
<accession>A0A512MH79</accession>
<evidence type="ECO:0000313" key="2">
    <source>
        <dbReference type="EMBL" id="GEP46074.1"/>
    </source>
</evidence>
<keyword evidence="1" id="KW-0472">Membrane</keyword>
<feature type="transmembrane region" description="Helical" evidence="1">
    <location>
        <begin position="34"/>
        <end position="51"/>
    </location>
</feature>
<keyword evidence="1" id="KW-1133">Transmembrane helix</keyword>
<sequence length="62" mass="6580">MMFLRIFGGLMGVFFTLLAVLASSADTSVSVGRIGVGAFGLFLMGAAVFASKKQIDHWFGSF</sequence>
<dbReference type="EMBL" id="BKAG01000069">
    <property type="protein sequence ID" value="GEP46074.1"/>
    <property type="molecule type" value="Genomic_DNA"/>
</dbReference>
<keyword evidence="1" id="KW-0812">Transmembrane</keyword>
<keyword evidence="3" id="KW-1185">Reference proteome</keyword>
<evidence type="ECO:0000313" key="3">
    <source>
        <dbReference type="Proteomes" id="UP000321577"/>
    </source>
</evidence>